<gene>
    <name evidence="4" type="ORF">NCS_11222</name>
</gene>
<dbReference type="EMBL" id="LT841358">
    <property type="protein sequence ID" value="SMH71415.1"/>
    <property type="molecule type" value="Genomic_DNA"/>
</dbReference>
<dbReference type="OrthoDB" id="115601at2157"/>
<accession>A0A2H1FF77</accession>
<dbReference type="PROSITE" id="PS50005">
    <property type="entry name" value="TPR"/>
    <property type="match status" value="1"/>
</dbReference>
<proteinExistence type="predicted"/>
<dbReference type="InterPro" id="IPR011990">
    <property type="entry name" value="TPR-like_helical_dom_sf"/>
</dbReference>
<dbReference type="PANTHER" id="PTHR44943">
    <property type="entry name" value="CELLULOSE SYNTHASE OPERON PROTEIN C"/>
    <property type="match status" value="1"/>
</dbReference>
<dbReference type="Pfam" id="PF13181">
    <property type="entry name" value="TPR_8"/>
    <property type="match status" value="1"/>
</dbReference>
<evidence type="ECO:0000313" key="4">
    <source>
        <dbReference type="EMBL" id="SMH71415.1"/>
    </source>
</evidence>
<name>A0A2H1FF77_9ARCH</name>
<dbReference type="InterPro" id="IPR019734">
    <property type="entry name" value="TPR_rpt"/>
</dbReference>
<organism evidence="4 5">
    <name type="scientific">Candidatus Nitrosotalea okcheonensis</name>
    <dbReference type="NCBI Taxonomy" id="1903276"/>
    <lineage>
        <taxon>Archaea</taxon>
        <taxon>Nitrososphaerota</taxon>
        <taxon>Nitrososphaeria</taxon>
        <taxon>Nitrosotaleales</taxon>
        <taxon>Nitrosotaleaceae</taxon>
        <taxon>Nitrosotalea</taxon>
    </lineage>
</organism>
<dbReference type="PANTHER" id="PTHR44943:SF8">
    <property type="entry name" value="TPR REPEAT-CONTAINING PROTEIN MJ0263"/>
    <property type="match status" value="1"/>
</dbReference>
<dbReference type="PROSITE" id="PS50293">
    <property type="entry name" value="TPR_REGION"/>
    <property type="match status" value="1"/>
</dbReference>
<sequence length="81" mass="9213">MQDITHETKKLSNVSPEAINTLYDDGKLLLCMGKYEEALQCYDRILEISPSSKRAEGYKGLALFKLKRHAEASQCYERALS</sequence>
<dbReference type="Pfam" id="PF00515">
    <property type="entry name" value="TPR_1"/>
    <property type="match status" value="1"/>
</dbReference>
<dbReference type="RefSeq" id="WP_157928483.1">
    <property type="nucleotide sequence ID" value="NZ_LT841358.1"/>
</dbReference>
<evidence type="ECO:0000256" key="1">
    <source>
        <dbReference type="ARBA" id="ARBA00022737"/>
    </source>
</evidence>
<keyword evidence="5" id="KW-1185">Reference proteome</keyword>
<keyword evidence="2 3" id="KW-0802">TPR repeat</keyword>
<dbReference type="SUPFAM" id="SSF48452">
    <property type="entry name" value="TPR-like"/>
    <property type="match status" value="1"/>
</dbReference>
<dbReference type="AlphaFoldDB" id="A0A2H1FF77"/>
<dbReference type="Gene3D" id="1.25.40.10">
    <property type="entry name" value="Tetratricopeptide repeat domain"/>
    <property type="match status" value="1"/>
</dbReference>
<dbReference type="Proteomes" id="UP000230607">
    <property type="component" value="Chromosome 1"/>
</dbReference>
<reference evidence="5" key="1">
    <citation type="submission" date="2017-03" db="EMBL/GenBank/DDBJ databases">
        <authorList>
            <person name="Herbold C."/>
        </authorList>
    </citation>
    <scope>NUCLEOTIDE SEQUENCE [LARGE SCALE GENOMIC DNA]</scope>
</reference>
<evidence type="ECO:0000313" key="5">
    <source>
        <dbReference type="Proteomes" id="UP000230607"/>
    </source>
</evidence>
<evidence type="ECO:0000256" key="3">
    <source>
        <dbReference type="PROSITE-ProRule" id="PRU00339"/>
    </source>
</evidence>
<feature type="repeat" description="TPR" evidence="3">
    <location>
        <begin position="19"/>
        <end position="52"/>
    </location>
</feature>
<dbReference type="InterPro" id="IPR051685">
    <property type="entry name" value="Ycf3/AcsC/BcsC/TPR_MFPF"/>
</dbReference>
<protein>
    <submittedName>
        <fullName evidence="4">Tetratricopeptide repeat domain-containing protein</fullName>
    </submittedName>
</protein>
<keyword evidence="1" id="KW-0677">Repeat</keyword>
<dbReference type="SMART" id="SM00028">
    <property type="entry name" value="TPR"/>
    <property type="match status" value="1"/>
</dbReference>
<evidence type="ECO:0000256" key="2">
    <source>
        <dbReference type="ARBA" id="ARBA00022803"/>
    </source>
</evidence>